<dbReference type="GO" id="GO:0016279">
    <property type="term" value="F:protein-lysine N-methyltransferase activity"/>
    <property type="evidence" value="ECO:0007669"/>
    <property type="project" value="InterPro"/>
</dbReference>
<keyword evidence="3" id="KW-0949">S-adenosyl-L-methionine</keyword>
<dbReference type="GO" id="GO:0032259">
    <property type="term" value="P:methylation"/>
    <property type="evidence" value="ECO:0007669"/>
    <property type="project" value="UniProtKB-KW"/>
</dbReference>
<keyword evidence="2" id="KW-0808">Transferase</keyword>
<reference evidence="5 6" key="1">
    <citation type="journal article" date="2013" name="PLoS ONE">
        <title>Enrichment and Genome Sequence of the Group I.1a Ammonia-Oxidizing Archaeon ?Ca. Nitrosotenuis uzonensis? Representing a Clade Globally.</title>
        <authorList>
            <person name="Lebedeva E.V."/>
            <person name="Hatzenpichler R."/>
            <person name="Pelletier E."/>
            <person name="Schuster N."/>
            <person name="Hauzmayer S."/>
            <person name="Bulaev A."/>
            <person name="Grigor'eva N.V."/>
            <person name="Galushko A."/>
            <person name="Schmid M."/>
            <person name="Palatinszky M."/>
            <person name="Le Paslier D."/>
            <person name="Daims H."/>
            <person name="Wagner M."/>
        </authorList>
    </citation>
    <scope>NUCLEOTIDE SEQUENCE [LARGE SCALE GENOMIC DNA]</scope>
    <source>
        <strain evidence="5 6">N4</strain>
    </source>
</reference>
<sequence length="249" mass="28330">MRIEEYISSLPPSIISGDDVQLLDDSLRDIFRFADLGKNDVFYHLGCGTGNSLVIAEKEFGARSVGIDIDVKKIEKAKKTTRGLEKSQVRCEDILESDISDATVILFWFSDTTVTEIMMEKFSKLDKARIITIFDPLPWVLPSKVNFPYILHSTPLKTTKTLKDQIRAVFDTECIDFTTAWEHAERYTKAIGSPDAGNDRFLTILQTVTIWINAKKLGLSCTEEMPDPIKAYVEILRNFFNIEVKHLLE</sequence>
<dbReference type="AlphaFoldDB" id="V6ARH6"/>
<evidence type="ECO:0000256" key="2">
    <source>
        <dbReference type="ARBA" id="ARBA00022679"/>
    </source>
</evidence>
<gene>
    <name evidence="5" type="ORF">NITUZ_140239</name>
</gene>
<keyword evidence="1" id="KW-0489">Methyltransferase</keyword>
<dbReference type="InterPro" id="IPR026170">
    <property type="entry name" value="FAM173A/B"/>
</dbReference>
<protein>
    <recommendedName>
        <fullName evidence="4">Methyltransferase domain-containing protein</fullName>
    </recommendedName>
</protein>
<dbReference type="SUPFAM" id="SSF53335">
    <property type="entry name" value="S-adenosyl-L-methionine-dependent methyltransferases"/>
    <property type="match status" value="1"/>
</dbReference>
<evidence type="ECO:0000256" key="3">
    <source>
        <dbReference type="ARBA" id="ARBA00022691"/>
    </source>
</evidence>
<organism evidence="5 6">
    <name type="scientific">Candidatus Nitrosotenuis uzonensis</name>
    <dbReference type="NCBI Taxonomy" id="1407055"/>
    <lineage>
        <taxon>Archaea</taxon>
        <taxon>Nitrososphaerota</taxon>
        <taxon>Candidatus Nitrosotenuis</taxon>
    </lineage>
</organism>
<dbReference type="RefSeq" id="WP_048194602.1">
    <property type="nucleotide sequence ID" value="NZ_CBTY010000006.1"/>
</dbReference>
<dbReference type="PANTHER" id="PTHR13610:SF11">
    <property type="entry name" value="METHYLTRANSFERASE DOMAIN-CONTAINING PROTEIN"/>
    <property type="match status" value="1"/>
</dbReference>
<dbReference type="PANTHER" id="PTHR13610">
    <property type="entry name" value="METHYLTRANSFERASE DOMAIN-CONTAINING PROTEIN"/>
    <property type="match status" value="1"/>
</dbReference>
<comment type="caution">
    <text evidence="5">The sequence shown here is derived from an EMBL/GenBank/DDBJ whole genome shotgun (WGS) entry which is preliminary data.</text>
</comment>
<accession>V6ARH6</accession>
<dbReference type="CDD" id="cd02440">
    <property type="entry name" value="AdoMet_MTases"/>
    <property type="match status" value="1"/>
</dbReference>
<feature type="domain" description="Methyltransferase" evidence="4">
    <location>
        <begin position="45"/>
        <end position="110"/>
    </location>
</feature>
<dbReference type="Proteomes" id="UP000018159">
    <property type="component" value="Unassembled WGS sequence"/>
</dbReference>
<evidence type="ECO:0000256" key="1">
    <source>
        <dbReference type="ARBA" id="ARBA00022603"/>
    </source>
</evidence>
<proteinExistence type="predicted"/>
<evidence type="ECO:0000259" key="4">
    <source>
        <dbReference type="Pfam" id="PF13649"/>
    </source>
</evidence>
<dbReference type="EMBL" id="CBTY010000006">
    <property type="protein sequence ID" value="CDI05164.1"/>
    <property type="molecule type" value="Genomic_DNA"/>
</dbReference>
<evidence type="ECO:0000313" key="6">
    <source>
        <dbReference type="Proteomes" id="UP000018159"/>
    </source>
</evidence>
<keyword evidence="6" id="KW-1185">Reference proteome</keyword>
<dbReference type="STRING" id="1407055.NITUZ_140239"/>
<dbReference type="Gene3D" id="3.40.50.150">
    <property type="entry name" value="Vaccinia Virus protein VP39"/>
    <property type="match status" value="1"/>
</dbReference>
<evidence type="ECO:0000313" key="5">
    <source>
        <dbReference type="EMBL" id="CDI05164.1"/>
    </source>
</evidence>
<dbReference type="InterPro" id="IPR029063">
    <property type="entry name" value="SAM-dependent_MTases_sf"/>
</dbReference>
<name>V6ARH6_9ARCH</name>
<dbReference type="Pfam" id="PF13649">
    <property type="entry name" value="Methyltransf_25"/>
    <property type="match status" value="1"/>
</dbReference>
<dbReference type="InterPro" id="IPR041698">
    <property type="entry name" value="Methyltransf_25"/>
</dbReference>
<dbReference type="OrthoDB" id="6027at2157"/>